<sequence>MSTNYSMKIALLVLVLHILLQFAVGALSVDTSEDVAFQFPRSGSFRFSQVSSNKIVGGNDEGFAGSNFGLNQRHEMEWRGIFQLFNDKSALVDSVKIFAQSLESPLSILLESEKTFMIIPHNKSCIQLEYGAIGMGDRFVSGIQKTLAVLYSKLIVPAVKLENWKESFDMQLSGLAGCNSGDRVFVNLLNQEYSNEALIACVNEKKTPYRIRSSNVMIEISSVNDQDSKLFEKVKILSQTCVKHTVTPQKQYQKDVPTANKKLVWFKEESNNSLLKELYKLNLKNNGTKKICVFLHGAGVKNEGVPLNDWPHYWGQVNSYTEDLCSERWFIRRNTKENGWTSEHLQTSYCELALIGNKNKTNSKVISNTIVFTHSMANMIFPTAMYKGYCSLDLTTSTWVSLSAPFNGSPAAVYLKTLCYQYVHKTAPHELQKIIDFVAEVTGNCDGDNPDLADATLLPNYCDPNTTNYHGKKPMCLGDPIFSYSEPKISARLCGSSPFGLVSYYGVALEIFSQMVQYGEPNDGLVPVSSCFMTTPASSFVGNYTSSLYNAAINHSDATCRNGDSTFSEANKMPCAFFGIYRSPVQRK</sequence>
<dbReference type="OMA" id="WFIRRNT"/>
<dbReference type="AlphaFoldDB" id="D2VNA7"/>
<dbReference type="RefSeq" id="XP_002674453.1">
    <property type="nucleotide sequence ID" value="XM_002674407.1"/>
</dbReference>
<feature type="chain" id="PRO_5003037703" evidence="1">
    <location>
        <begin position="26"/>
        <end position="588"/>
    </location>
</feature>
<reference evidence="2 3" key="1">
    <citation type="journal article" date="2010" name="Cell">
        <title>The genome of Naegleria gruberi illuminates early eukaryotic versatility.</title>
        <authorList>
            <person name="Fritz-Laylin L.K."/>
            <person name="Prochnik S.E."/>
            <person name="Ginger M.L."/>
            <person name="Dacks J.B."/>
            <person name="Carpenter M.L."/>
            <person name="Field M.C."/>
            <person name="Kuo A."/>
            <person name="Paredez A."/>
            <person name="Chapman J."/>
            <person name="Pham J."/>
            <person name="Shu S."/>
            <person name="Neupane R."/>
            <person name="Cipriano M."/>
            <person name="Mancuso J."/>
            <person name="Tu H."/>
            <person name="Salamov A."/>
            <person name="Lindquist E."/>
            <person name="Shapiro H."/>
            <person name="Lucas S."/>
            <person name="Grigoriev I.V."/>
            <person name="Cande W.Z."/>
            <person name="Fulton C."/>
            <person name="Rokhsar D.S."/>
            <person name="Dawson S.C."/>
        </authorList>
    </citation>
    <scope>NUCLEOTIDE SEQUENCE [LARGE SCALE GENOMIC DNA]</scope>
    <source>
        <strain evidence="2 3">NEG-M</strain>
    </source>
</reference>
<keyword evidence="3" id="KW-1185">Reference proteome</keyword>
<gene>
    <name evidence="2" type="ORF">NAEGRDRAFT_80628</name>
</gene>
<evidence type="ECO:0000313" key="3">
    <source>
        <dbReference type="Proteomes" id="UP000006671"/>
    </source>
</evidence>
<feature type="signal peptide" evidence="1">
    <location>
        <begin position="1"/>
        <end position="25"/>
    </location>
</feature>
<dbReference type="InParanoid" id="D2VNA7"/>
<accession>D2VNA7</accession>
<dbReference type="eggNOG" id="ENOG502SRSP">
    <property type="taxonomic scope" value="Eukaryota"/>
</dbReference>
<dbReference type="GeneID" id="8851255"/>
<dbReference type="KEGG" id="ngr:NAEGRDRAFT_80628"/>
<evidence type="ECO:0000256" key="1">
    <source>
        <dbReference type="SAM" id="SignalP"/>
    </source>
</evidence>
<dbReference type="Gene3D" id="3.40.50.1820">
    <property type="entry name" value="alpha/beta hydrolase"/>
    <property type="match status" value="1"/>
</dbReference>
<dbReference type="EMBL" id="GG738884">
    <property type="protein sequence ID" value="EFC41709.1"/>
    <property type="molecule type" value="Genomic_DNA"/>
</dbReference>
<keyword evidence="1" id="KW-0732">Signal</keyword>
<dbReference type="OrthoDB" id="95392at2759"/>
<evidence type="ECO:0000313" key="2">
    <source>
        <dbReference type="EMBL" id="EFC41709.1"/>
    </source>
</evidence>
<proteinExistence type="predicted"/>
<dbReference type="InterPro" id="IPR029058">
    <property type="entry name" value="AB_hydrolase_fold"/>
</dbReference>
<dbReference type="VEuPathDB" id="AmoebaDB:NAEGRDRAFT_80628"/>
<dbReference type="Proteomes" id="UP000006671">
    <property type="component" value="Unassembled WGS sequence"/>
</dbReference>
<name>D2VNA7_NAEGR</name>
<protein>
    <submittedName>
        <fullName evidence="2">Uncharacterized protein</fullName>
    </submittedName>
</protein>
<organism evidence="3">
    <name type="scientific">Naegleria gruberi</name>
    <name type="common">Amoeba</name>
    <dbReference type="NCBI Taxonomy" id="5762"/>
    <lineage>
        <taxon>Eukaryota</taxon>
        <taxon>Discoba</taxon>
        <taxon>Heterolobosea</taxon>
        <taxon>Tetramitia</taxon>
        <taxon>Eutetramitia</taxon>
        <taxon>Vahlkampfiidae</taxon>
        <taxon>Naegleria</taxon>
    </lineage>
</organism>